<keyword evidence="3" id="KW-0675">Receptor</keyword>
<dbReference type="OrthoDB" id="8881899at2"/>
<evidence type="ECO:0000313" key="3">
    <source>
        <dbReference type="EMBL" id="SNS64703.1"/>
    </source>
</evidence>
<dbReference type="AlphaFoldDB" id="A0A239G8B9"/>
<dbReference type="Pfam" id="PF03401">
    <property type="entry name" value="TctC"/>
    <property type="match status" value="1"/>
</dbReference>
<dbReference type="RefSeq" id="WP_089399100.1">
    <property type="nucleotide sequence ID" value="NZ_FZOT01000004.1"/>
</dbReference>
<keyword evidence="4" id="KW-1185">Reference proteome</keyword>
<dbReference type="Gene3D" id="3.40.190.10">
    <property type="entry name" value="Periplasmic binding protein-like II"/>
    <property type="match status" value="1"/>
</dbReference>
<dbReference type="PROSITE" id="PS51318">
    <property type="entry name" value="TAT"/>
    <property type="match status" value="1"/>
</dbReference>
<reference evidence="3 4" key="1">
    <citation type="submission" date="2017-06" db="EMBL/GenBank/DDBJ databases">
        <authorList>
            <person name="Kim H.J."/>
            <person name="Triplett B.A."/>
        </authorList>
    </citation>
    <scope>NUCLEOTIDE SEQUENCE [LARGE SCALE GENOMIC DNA]</scope>
    <source>
        <strain evidence="3 4">U15</strain>
    </source>
</reference>
<dbReference type="Proteomes" id="UP000198284">
    <property type="component" value="Unassembled WGS sequence"/>
</dbReference>
<dbReference type="PIRSF" id="PIRSF017082">
    <property type="entry name" value="YflP"/>
    <property type="match status" value="1"/>
</dbReference>
<feature type="chain" id="PRO_5013394333" evidence="2">
    <location>
        <begin position="30"/>
        <end position="338"/>
    </location>
</feature>
<feature type="signal peptide" evidence="2">
    <location>
        <begin position="1"/>
        <end position="29"/>
    </location>
</feature>
<keyword evidence="2" id="KW-0732">Signal</keyword>
<evidence type="ECO:0000256" key="1">
    <source>
        <dbReference type="ARBA" id="ARBA00006987"/>
    </source>
</evidence>
<evidence type="ECO:0000256" key="2">
    <source>
        <dbReference type="SAM" id="SignalP"/>
    </source>
</evidence>
<evidence type="ECO:0000313" key="4">
    <source>
        <dbReference type="Proteomes" id="UP000198284"/>
    </source>
</evidence>
<organism evidence="3 4">
    <name type="scientific">Noviherbaspirillum humi</name>
    <dbReference type="NCBI Taxonomy" id="1688639"/>
    <lineage>
        <taxon>Bacteria</taxon>
        <taxon>Pseudomonadati</taxon>
        <taxon>Pseudomonadota</taxon>
        <taxon>Betaproteobacteria</taxon>
        <taxon>Burkholderiales</taxon>
        <taxon>Oxalobacteraceae</taxon>
        <taxon>Noviherbaspirillum</taxon>
    </lineage>
</organism>
<dbReference type="CDD" id="cd13578">
    <property type="entry name" value="PBP2_Bug27"/>
    <property type="match status" value="1"/>
</dbReference>
<dbReference type="Gene3D" id="3.40.190.150">
    <property type="entry name" value="Bordetella uptake gene, domain 1"/>
    <property type="match status" value="1"/>
</dbReference>
<dbReference type="InterPro" id="IPR005064">
    <property type="entry name" value="BUG"/>
</dbReference>
<gene>
    <name evidence="3" type="ORF">SAMN06265795_104272</name>
</gene>
<sequence length="338" mass="36024">MNDNFQKPASRRRFLLAMAACAAPGAVLAQANGNANANVGGTLAGPVRMLVPFTPGTTPDNVARLIGPRLARRLGQPVVVDNRPGASGIIGMEATAKAPPDGQTVMVTTNTTLTLPYFYKKVPFDVIQSFQPLAMIGSNNFALVAHPSLPTGSLQELVGYLKAHPGEVNYASPGMGTLHHLAMEKIIASTGVKMSHVPYKGTAGAMTDLIGGHVKLMIMPLQLAMPQQIEGKLKIIGATRAQPDPLYPKVVPLQEAGVPNFDEDAWVAVWGPKGMAPAMVALYNAAIREALEDPEVKAGMVQQGLTLRPSTPEELRRTAVAEYEKWGRVVREAKIQAE</sequence>
<dbReference type="PANTHER" id="PTHR42928">
    <property type="entry name" value="TRICARBOXYLATE-BINDING PROTEIN"/>
    <property type="match status" value="1"/>
</dbReference>
<dbReference type="InterPro" id="IPR006311">
    <property type="entry name" value="TAT_signal"/>
</dbReference>
<accession>A0A239G8B9</accession>
<dbReference type="PANTHER" id="PTHR42928:SF5">
    <property type="entry name" value="BLR1237 PROTEIN"/>
    <property type="match status" value="1"/>
</dbReference>
<protein>
    <submittedName>
        <fullName evidence="3">Tripartite-type tricarboxylate transporter, receptor component TctC</fullName>
    </submittedName>
</protein>
<dbReference type="SUPFAM" id="SSF53850">
    <property type="entry name" value="Periplasmic binding protein-like II"/>
    <property type="match status" value="1"/>
</dbReference>
<dbReference type="EMBL" id="FZOT01000004">
    <property type="protein sequence ID" value="SNS64703.1"/>
    <property type="molecule type" value="Genomic_DNA"/>
</dbReference>
<name>A0A239G8B9_9BURK</name>
<proteinExistence type="inferred from homology"/>
<comment type="similarity">
    <text evidence="1">Belongs to the UPF0065 (bug) family.</text>
</comment>
<dbReference type="InterPro" id="IPR042100">
    <property type="entry name" value="Bug_dom1"/>
</dbReference>